<comment type="caution">
    <text evidence="2">The sequence shown here is derived from an EMBL/GenBank/DDBJ whole genome shotgun (WGS) entry which is preliminary data.</text>
</comment>
<name>A0AAI8VN50_9PEZI</name>
<sequence>MGEFGAKVSDLLDLYSRCSGLLKAFRGTSDSDVDSLSSYARLRSSIRSDRAKVPTSRSALRRILRRLKMALVDILGTAKTQRPIIDYESLMSLSNTSRTDTIKTIERLSHRLSSRRLSSAQKGHETSPPYASRSRRHKKQSSSTKENNRDRHRAGSKDPRLGDATRLRTPSHGELTQDLCLRSNIPGKATREDIRSKRSGNAHVAESSHRISFISTFSDSTKLGEMPRRRSRLVQNSDGGEYTEFPFHPVYPINAYRPESDEKRSFLRRLFGSHGRK</sequence>
<reference evidence="2" key="1">
    <citation type="submission" date="2023-10" db="EMBL/GenBank/DDBJ databases">
        <authorList>
            <person name="Hackl T."/>
        </authorList>
    </citation>
    <scope>NUCLEOTIDE SEQUENCE</scope>
</reference>
<evidence type="ECO:0000313" key="3">
    <source>
        <dbReference type="Proteomes" id="UP001295740"/>
    </source>
</evidence>
<feature type="region of interest" description="Disordered" evidence="1">
    <location>
        <begin position="104"/>
        <end position="203"/>
    </location>
</feature>
<accession>A0AAI8VN50</accession>
<dbReference type="Proteomes" id="UP001295740">
    <property type="component" value="Unassembled WGS sequence"/>
</dbReference>
<gene>
    <name evidence="2" type="ORF">KHLLAP_LOCUS8453</name>
</gene>
<evidence type="ECO:0000313" key="2">
    <source>
        <dbReference type="EMBL" id="CAJ2507985.1"/>
    </source>
</evidence>
<dbReference type="EMBL" id="CAUWAG010000010">
    <property type="protein sequence ID" value="CAJ2507985.1"/>
    <property type="molecule type" value="Genomic_DNA"/>
</dbReference>
<organism evidence="2 3">
    <name type="scientific">Anthostomella pinea</name>
    <dbReference type="NCBI Taxonomy" id="933095"/>
    <lineage>
        <taxon>Eukaryota</taxon>
        <taxon>Fungi</taxon>
        <taxon>Dikarya</taxon>
        <taxon>Ascomycota</taxon>
        <taxon>Pezizomycotina</taxon>
        <taxon>Sordariomycetes</taxon>
        <taxon>Xylariomycetidae</taxon>
        <taxon>Xylariales</taxon>
        <taxon>Xylariaceae</taxon>
        <taxon>Anthostomella</taxon>
    </lineage>
</organism>
<keyword evidence="3" id="KW-1185">Reference proteome</keyword>
<evidence type="ECO:0000256" key="1">
    <source>
        <dbReference type="SAM" id="MobiDB-lite"/>
    </source>
</evidence>
<dbReference type="AlphaFoldDB" id="A0AAI8VN50"/>
<proteinExistence type="predicted"/>
<protein>
    <submittedName>
        <fullName evidence="2">Uu.00g091710.m01.CDS01</fullName>
    </submittedName>
</protein>
<feature type="compositionally biased region" description="Basic and acidic residues" evidence="1">
    <location>
        <begin position="146"/>
        <end position="166"/>
    </location>
</feature>